<dbReference type="Pfam" id="PF05078">
    <property type="entry name" value="DUF679"/>
    <property type="match status" value="1"/>
</dbReference>
<comment type="subcellular location">
    <subcellularLocation>
        <location evidence="1">Membrane</location>
        <topology evidence="1">Multi-pass membrane protein</topology>
    </subcellularLocation>
</comment>
<sequence>MASNVPDVEAAQLSQPLQQPLINQQLSGDDLLPTPDLVENIPPVTAPIGQPPGPPRQQGAFRGTAALANLLPTGTMLFFQILSPIFTNGGMCDPVFQNCTATLLILCAISCWFVSFTDSFVDEENDIKYGIATINGLWPLDLSPPPKDALRYRIHTVDVIHAIMTVVIFVAIAIVDPRVFLCLYPTASSYETLVLKLVPLGIAFFCSVVFLIIPTERKGIGY</sequence>
<name>A0A0K9P9M1_ZOSMR</name>
<proteinExistence type="inferred from homology"/>
<feature type="transmembrane region" description="Helical" evidence="6">
    <location>
        <begin position="159"/>
        <end position="181"/>
    </location>
</feature>
<evidence type="ECO:0008006" key="9">
    <source>
        <dbReference type="Google" id="ProtNLM"/>
    </source>
</evidence>
<organism evidence="7 8">
    <name type="scientific">Zostera marina</name>
    <name type="common">Eelgrass</name>
    <dbReference type="NCBI Taxonomy" id="29655"/>
    <lineage>
        <taxon>Eukaryota</taxon>
        <taxon>Viridiplantae</taxon>
        <taxon>Streptophyta</taxon>
        <taxon>Embryophyta</taxon>
        <taxon>Tracheophyta</taxon>
        <taxon>Spermatophyta</taxon>
        <taxon>Magnoliopsida</taxon>
        <taxon>Liliopsida</taxon>
        <taxon>Zosteraceae</taxon>
        <taxon>Zostera</taxon>
    </lineage>
</organism>
<protein>
    <recommendedName>
        <fullName evidence="9">Transmembrane protein</fullName>
    </recommendedName>
</protein>
<evidence type="ECO:0000313" key="7">
    <source>
        <dbReference type="EMBL" id="KMZ65651.1"/>
    </source>
</evidence>
<comment type="caution">
    <text evidence="7">The sequence shown here is derived from an EMBL/GenBank/DDBJ whole genome shotgun (WGS) entry which is preliminary data.</text>
</comment>
<keyword evidence="3 6" id="KW-0812">Transmembrane</keyword>
<evidence type="ECO:0000256" key="5">
    <source>
        <dbReference type="ARBA" id="ARBA00023136"/>
    </source>
</evidence>
<evidence type="ECO:0000256" key="1">
    <source>
        <dbReference type="ARBA" id="ARBA00004141"/>
    </source>
</evidence>
<accession>A0A0K9P9M1</accession>
<dbReference type="GO" id="GO:0010256">
    <property type="term" value="P:endomembrane system organization"/>
    <property type="evidence" value="ECO:0000318"/>
    <property type="project" value="GO_Central"/>
</dbReference>
<keyword evidence="5 6" id="KW-0472">Membrane</keyword>
<dbReference type="PANTHER" id="PTHR31621">
    <property type="entry name" value="PROTEIN DMP3"/>
    <property type="match status" value="1"/>
</dbReference>
<keyword evidence="4 6" id="KW-1133">Transmembrane helix</keyword>
<evidence type="ECO:0000256" key="3">
    <source>
        <dbReference type="ARBA" id="ARBA00022692"/>
    </source>
</evidence>
<comment type="similarity">
    <text evidence="2">Belongs to the plant DMP1 protein family.</text>
</comment>
<dbReference type="GO" id="GO:0005737">
    <property type="term" value="C:cytoplasm"/>
    <property type="evidence" value="ECO:0007669"/>
    <property type="project" value="UniProtKB-ARBA"/>
</dbReference>
<evidence type="ECO:0000256" key="6">
    <source>
        <dbReference type="SAM" id="Phobius"/>
    </source>
</evidence>
<evidence type="ECO:0000256" key="2">
    <source>
        <dbReference type="ARBA" id="ARBA00008707"/>
    </source>
</evidence>
<dbReference type="GO" id="GO:0016020">
    <property type="term" value="C:membrane"/>
    <property type="evidence" value="ECO:0007669"/>
    <property type="project" value="UniProtKB-SubCell"/>
</dbReference>
<dbReference type="OMA" id="CSFAPFT"/>
<keyword evidence="8" id="KW-1185">Reference proteome</keyword>
<feature type="transmembrane region" description="Helical" evidence="6">
    <location>
        <begin position="193"/>
        <end position="213"/>
    </location>
</feature>
<dbReference type="Proteomes" id="UP000036987">
    <property type="component" value="Unassembled WGS sequence"/>
</dbReference>
<dbReference type="PANTHER" id="PTHR31621:SF1">
    <property type="entry name" value="PROTEIN DMP5"/>
    <property type="match status" value="1"/>
</dbReference>
<reference evidence="8" key="1">
    <citation type="journal article" date="2016" name="Nature">
        <title>The genome of the seagrass Zostera marina reveals angiosperm adaptation to the sea.</title>
        <authorList>
            <person name="Olsen J.L."/>
            <person name="Rouze P."/>
            <person name="Verhelst B."/>
            <person name="Lin Y.-C."/>
            <person name="Bayer T."/>
            <person name="Collen J."/>
            <person name="Dattolo E."/>
            <person name="De Paoli E."/>
            <person name="Dittami S."/>
            <person name="Maumus F."/>
            <person name="Michel G."/>
            <person name="Kersting A."/>
            <person name="Lauritano C."/>
            <person name="Lohaus R."/>
            <person name="Toepel M."/>
            <person name="Tonon T."/>
            <person name="Vanneste K."/>
            <person name="Amirebrahimi M."/>
            <person name="Brakel J."/>
            <person name="Bostroem C."/>
            <person name="Chovatia M."/>
            <person name="Grimwood J."/>
            <person name="Jenkins J.W."/>
            <person name="Jueterbock A."/>
            <person name="Mraz A."/>
            <person name="Stam W.T."/>
            <person name="Tice H."/>
            <person name="Bornberg-Bauer E."/>
            <person name="Green P.J."/>
            <person name="Pearson G.A."/>
            <person name="Procaccini G."/>
            <person name="Duarte C.M."/>
            <person name="Schmutz J."/>
            <person name="Reusch T.B.H."/>
            <person name="Van de Peer Y."/>
        </authorList>
    </citation>
    <scope>NUCLEOTIDE SEQUENCE [LARGE SCALE GENOMIC DNA]</scope>
    <source>
        <strain evidence="8">cv. Finnish</strain>
    </source>
</reference>
<evidence type="ECO:0000256" key="4">
    <source>
        <dbReference type="ARBA" id="ARBA00022989"/>
    </source>
</evidence>
<gene>
    <name evidence="7" type="ORF">ZOSMA_313G00010</name>
</gene>
<feature type="transmembrane region" description="Helical" evidence="6">
    <location>
        <begin position="65"/>
        <end position="83"/>
    </location>
</feature>
<dbReference type="InterPro" id="IPR007770">
    <property type="entry name" value="DMP"/>
</dbReference>
<feature type="transmembrane region" description="Helical" evidence="6">
    <location>
        <begin position="95"/>
        <end position="114"/>
    </location>
</feature>
<dbReference type="OrthoDB" id="525686at2759"/>
<dbReference type="EMBL" id="LFYR01001020">
    <property type="protein sequence ID" value="KMZ65651.1"/>
    <property type="molecule type" value="Genomic_DNA"/>
</dbReference>
<dbReference type="STRING" id="29655.A0A0K9P9M1"/>
<evidence type="ECO:0000313" key="8">
    <source>
        <dbReference type="Proteomes" id="UP000036987"/>
    </source>
</evidence>
<dbReference type="AlphaFoldDB" id="A0A0K9P9M1"/>